<evidence type="ECO:0000313" key="5">
    <source>
        <dbReference type="Proteomes" id="UP000307943"/>
    </source>
</evidence>
<name>A0A5C4T254_9BACL</name>
<dbReference type="PANTHER" id="PTHR43877">
    <property type="entry name" value="AMINOALKYLPHOSPHONATE N-ACETYLTRANSFERASE-RELATED-RELATED"/>
    <property type="match status" value="1"/>
</dbReference>
<reference evidence="4 5" key="1">
    <citation type="submission" date="2019-05" db="EMBL/GenBank/DDBJ databases">
        <title>We sequenced the genome of Paenibacillus hemerocallicola KCTC 33185 for further insight into its adaptation and study the phylogeny of Paenibacillus.</title>
        <authorList>
            <person name="Narsing Rao M.P."/>
        </authorList>
    </citation>
    <scope>NUCLEOTIDE SEQUENCE [LARGE SCALE GENOMIC DNA]</scope>
    <source>
        <strain evidence="4 5">KCTC 33185</strain>
    </source>
</reference>
<dbReference type="Proteomes" id="UP000307943">
    <property type="component" value="Unassembled WGS sequence"/>
</dbReference>
<evidence type="ECO:0000256" key="2">
    <source>
        <dbReference type="ARBA" id="ARBA00023315"/>
    </source>
</evidence>
<keyword evidence="2" id="KW-0012">Acyltransferase</keyword>
<dbReference type="InterPro" id="IPR016181">
    <property type="entry name" value="Acyl_CoA_acyltransferase"/>
</dbReference>
<dbReference type="PROSITE" id="PS51186">
    <property type="entry name" value="GNAT"/>
    <property type="match status" value="1"/>
</dbReference>
<dbReference type="CDD" id="cd04301">
    <property type="entry name" value="NAT_SF"/>
    <property type="match status" value="1"/>
</dbReference>
<gene>
    <name evidence="4" type="ORF">FE784_27355</name>
</gene>
<evidence type="ECO:0000259" key="3">
    <source>
        <dbReference type="PROSITE" id="PS51186"/>
    </source>
</evidence>
<proteinExistence type="predicted"/>
<sequence>MEITAMTLDHYEQSIELWKMTEGLVLSESDSREQIGLFLRRNENLSFVCLVEDSVVGTSMCGHDGRRGFLYHIAVSETHRGKGIAKRMVERSLEALRAAGITKCHLFTLESNEIGNRYWSGTGWQKRSGILLYSKDVSQIWTKRRP</sequence>
<dbReference type="InterPro" id="IPR000182">
    <property type="entry name" value="GNAT_dom"/>
</dbReference>
<dbReference type="PANTHER" id="PTHR43877:SF2">
    <property type="entry name" value="AMINOALKYLPHOSPHONATE N-ACETYLTRANSFERASE-RELATED"/>
    <property type="match status" value="1"/>
</dbReference>
<keyword evidence="5" id="KW-1185">Reference proteome</keyword>
<dbReference type="AlphaFoldDB" id="A0A5C4T254"/>
<comment type="caution">
    <text evidence="4">The sequence shown here is derived from an EMBL/GenBank/DDBJ whole genome shotgun (WGS) entry which is preliminary data.</text>
</comment>
<evidence type="ECO:0000256" key="1">
    <source>
        <dbReference type="ARBA" id="ARBA00022679"/>
    </source>
</evidence>
<evidence type="ECO:0000313" key="4">
    <source>
        <dbReference type="EMBL" id="TNJ63124.1"/>
    </source>
</evidence>
<dbReference type="GO" id="GO:0016747">
    <property type="term" value="F:acyltransferase activity, transferring groups other than amino-acyl groups"/>
    <property type="evidence" value="ECO:0007669"/>
    <property type="project" value="InterPro"/>
</dbReference>
<dbReference type="OrthoDB" id="1821130at2"/>
<protein>
    <submittedName>
        <fullName evidence="4">GNAT family N-acetyltransferase</fullName>
    </submittedName>
</protein>
<dbReference type="RefSeq" id="WP_139605430.1">
    <property type="nucleotide sequence ID" value="NZ_VDCQ01000048.1"/>
</dbReference>
<dbReference type="Gene3D" id="3.40.630.30">
    <property type="match status" value="1"/>
</dbReference>
<feature type="domain" description="N-acetyltransferase" evidence="3">
    <location>
        <begin position="1"/>
        <end position="146"/>
    </location>
</feature>
<dbReference type="EMBL" id="VDCQ01000048">
    <property type="protein sequence ID" value="TNJ63124.1"/>
    <property type="molecule type" value="Genomic_DNA"/>
</dbReference>
<dbReference type="SUPFAM" id="SSF55729">
    <property type="entry name" value="Acyl-CoA N-acyltransferases (Nat)"/>
    <property type="match status" value="1"/>
</dbReference>
<accession>A0A5C4T254</accession>
<dbReference type="Pfam" id="PF00583">
    <property type="entry name" value="Acetyltransf_1"/>
    <property type="match status" value="1"/>
</dbReference>
<keyword evidence="1 4" id="KW-0808">Transferase</keyword>
<dbReference type="InterPro" id="IPR050832">
    <property type="entry name" value="Bact_Acetyltransf"/>
</dbReference>
<organism evidence="4 5">
    <name type="scientific">Paenibacillus hemerocallicola</name>
    <dbReference type="NCBI Taxonomy" id="1172614"/>
    <lineage>
        <taxon>Bacteria</taxon>
        <taxon>Bacillati</taxon>
        <taxon>Bacillota</taxon>
        <taxon>Bacilli</taxon>
        <taxon>Bacillales</taxon>
        <taxon>Paenibacillaceae</taxon>
        <taxon>Paenibacillus</taxon>
    </lineage>
</organism>